<reference evidence="4 5" key="1">
    <citation type="journal article" date="2017" name="Curr. Biol.">
        <title>Genome architecture and evolution of a unichromosomal asexual nematode.</title>
        <authorList>
            <person name="Fradin H."/>
            <person name="Zegar C."/>
            <person name="Gutwein M."/>
            <person name="Lucas J."/>
            <person name="Kovtun M."/>
            <person name="Corcoran D."/>
            <person name="Baugh L.R."/>
            <person name="Kiontke K."/>
            <person name="Gunsalus K."/>
            <person name="Fitch D.H."/>
            <person name="Piano F."/>
        </authorList>
    </citation>
    <scope>NUCLEOTIDE SEQUENCE [LARGE SCALE GENOMIC DNA]</scope>
    <source>
        <strain evidence="4">PF1309</strain>
    </source>
</reference>
<proteinExistence type="inferred from homology"/>
<dbReference type="EMBL" id="LIAE01007689">
    <property type="protein sequence ID" value="PAV77544.1"/>
    <property type="molecule type" value="Genomic_DNA"/>
</dbReference>
<accession>A0A2A2KUD7</accession>
<evidence type="ECO:0000256" key="1">
    <source>
        <dbReference type="PROSITE-ProRule" id="PRU00285"/>
    </source>
</evidence>
<gene>
    <name evidence="4" type="ORF">WR25_03007</name>
</gene>
<name>A0A2A2KUD7_9BILA</name>
<protein>
    <recommendedName>
        <fullName evidence="3">SHSP domain-containing protein</fullName>
    </recommendedName>
</protein>
<dbReference type="Pfam" id="PF00011">
    <property type="entry name" value="HSP20"/>
    <property type="match status" value="1"/>
</dbReference>
<dbReference type="InterPro" id="IPR008978">
    <property type="entry name" value="HSP20-like_chaperone"/>
</dbReference>
<dbReference type="SUPFAM" id="SSF49764">
    <property type="entry name" value="HSP20-like chaperones"/>
    <property type="match status" value="1"/>
</dbReference>
<dbReference type="CDD" id="cd06526">
    <property type="entry name" value="metazoan_ACD"/>
    <property type="match status" value="1"/>
</dbReference>
<dbReference type="PROSITE" id="PS01031">
    <property type="entry name" value="SHSP"/>
    <property type="match status" value="1"/>
</dbReference>
<dbReference type="GO" id="GO:0009408">
    <property type="term" value="P:response to heat"/>
    <property type="evidence" value="ECO:0007669"/>
    <property type="project" value="TreeGrafter"/>
</dbReference>
<dbReference type="Gene3D" id="2.60.40.790">
    <property type="match status" value="1"/>
</dbReference>
<dbReference type="PANTHER" id="PTHR45640">
    <property type="entry name" value="HEAT SHOCK PROTEIN HSP-12.2-RELATED"/>
    <property type="match status" value="1"/>
</dbReference>
<dbReference type="STRING" id="2018661.A0A2A2KUD7"/>
<dbReference type="GO" id="GO:0005634">
    <property type="term" value="C:nucleus"/>
    <property type="evidence" value="ECO:0007669"/>
    <property type="project" value="TreeGrafter"/>
</dbReference>
<dbReference type="PRINTS" id="PR00299">
    <property type="entry name" value="ACRYSTALLIN"/>
</dbReference>
<dbReference type="OrthoDB" id="1431247at2759"/>
<evidence type="ECO:0000313" key="4">
    <source>
        <dbReference type="EMBL" id="PAV77544.1"/>
    </source>
</evidence>
<dbReference type="GO" id="GO:0005737">
    <property type="term" value="C:cytoplasm"/>
    <property type="evidence" value="ECO:0007669"/>
    <property type="project" value="TreeGrafter"/>
</dbReference>
<dbReference type="PANTHER" id="PTHR45640:SF29">
    <property type="entry name" value="SHSP DOMAIN-CONTAINING PROTEIN"/>
    <property type="match status" value="1"/>
</dbReference>
<evidence type="ECO:0000313" key="5">
    <source>
        <dbReference type="Proteomes" id="UP000218231"/>
    </source>
</evidence>
<dbReference type="AlphaFoldDB" id="A0A2A2KUD7"/>
<dbReference type="GO" id="GO:0051082">
    <property type="term" value="F:unfolded protein binding"/>
    <property type="evidence" value="ECO:0007669"/>
    <property type="project" value="TreeGrafter"/>
</dbReference>
<feature type="domain" description="SHSP" evidence="3">
    <location>
        <begin position="40"/>
        <end position="146"/>
    </location>
</feature>
<evidence type="ECO:0000259" key="3">
    <source>
        <dbReference type="PROSITE" id="PS01031"/>
    </source>
</evidence>
<dbReference type="InterPro" id="IPR002068">
    <property type="entry name" value="A-crystallin/Hsp20_dom"/>
</dbReference>
<evidence type="ECO:0000256" key="2">
    <source>
        <dbReference type="RuleBase" id="RU003616"/>
    </source>
</evidence>
<comment type="similarity">
    <text evidence="1 2">Belongs to the small heat shock protein (HSP20) family.</text>
</comment>
<dbReference type="GO" id="GO:0036498">
    <property type="term" value="P:IRE1-mediated unfolded protein response"/>
    <property type="evidence" value="ECO:0007669"/>
    <property type="project" value="TreeGrafter"/>
</dbReference>
<organism evidence="4 5">
    <name type="scientific">Diploscapter pachys</name>
    <dbReference type="NCBI Taxonomy" id="2018661"/>
    <lineage>
        <taxon>Eukaryota</taxon>
        <taxon>Metazoa</taxon>
        <taxon>Ecdysozoa</taxon>
        <taxon>Nematoda</taxon>
        <taxon>Chromadorea</taxon>
        <taxon>Rhabditida</taxon>
        <taxon>Rhabditina</taxon>
        <taxon>Rhabditomorpha</taxon>
        <taxon>Rhabditoidea</taxon>
        <taxon>Rhabditidae</taxon>
        <taxon>Diploscapter</taxon>
    </lineage>
</organism>
<dbReference type="GO" id="GO:0042026">
    <property type="term" value="P:protein refolding"/>
    <property type="evidence" value="ECO:0007669"/>
    <property type="project" value="TreeGrafter"/>
</dbReference>
<comment type="caution">
    <text evidence="4">The sequence shown here is derived from an EMBL/GenBank/DDBJ whole genome shotgun (WGS) entry which is preliminary data.</text>
</comment>
<dbReference type="Proteomes" id="UP000218231">
    <property type="component" value="Unassembled WGS sequence"/>
</dbReference>
<dbReference type="InterPro" id="IPR001436">
    <property type="entry name" value="Alpha-crystallin/sHSP_animal"/>
</dbReference>
<sequence>MDRRLINPPLSPFFHHRRFFDDFDFDRPFSRPYWADQTMMSGHKIGEGLDLVDNDKEYSVSLDVSQFEPEELKVNIVDNVLVVEGKHAEKTDRYGQIERNFVRKYILPSSVKADEIRSELSKEGVLKVMYDKKPEAQPKTIPITINPK</sequence>
<keyword evidence="5" id="KW-1185">Reference proteome</keyword>